<reference evidence="5" key="1">
    <citation type="journal article" date="2021" name="ISME J.">
        <title>Evolutionary origin and ecological implication of a unique nif island in free-living Bradyrhizobium lineages.</title>
        <authorList>
            <person name="Tao J."/>
        </authorList>
    </citation>
    <scope>NUCLEOTIDE SEQUENCE [LARGE SCALE GENOMIC DNA]</scope>
    <source>
        <strain evidence="5">SZCCT0434</strain>
    </source>
</reference>
<gene>
    <name evidence="4" type="ORF">JQ615_40790</name>
</gene>
<dbReference type="SUPFAM" id="SSF51735">
    <property type="entry name" value="NAD(P)-binding Rossmann-fold domains"/>
    <property type="match status" value="1"/>
</dbReference>
<dbReference type="Gene3D" id="3.40.50.720">
    <property type="entry name" value="NAD(P)-binding Rossmann-like Domain"/>
    <property type="match status" value="1"/>
</dbReference>
<keyword evidence="5" id="KW-1185">Reference proteome</keyword>
<comment type="similarity">
    <text evidence="2">Belongs to the NAD(P)-dependent epimerase/dehydratase family.</text>
</comment>
<dbReference type="Proteomes" id="UP001315278">
    <property type="component" value="Unassembled WGS sequence"/>
</dbReference>
<evidence type="ECO:0000256" key="1">
    <source>
        <dbReference type="ARBA" id="ARBA00005125"/>
    </source>
</evidence>
<dbReference type="PANTHER" id="PTHR43000">
    <property type="entry name" value="DTDP-D-GLUCOSE 4,6-DEHYDRATASE-RELATED"/>
    <property type="match status" value="1"/>
</dbReference>
<dbReference type="EMBL" id="JAFCJH010000097">
    <property type="protein sequence ID" value="MBR0801688.1"/>
    <property type="molecule type" value="Genomic_DNA"/>
</dbReference>
<comment type="caution">
    <text evidence="4">The sequence shown here is derived from an EMBL/GenBank/DDBJ whole genome shotgun (WGS) entry which is preliminary data.</text>
</comment>
<evidence type="ECO:0000313" key="5">
    <source>
        <dbReference type="Proteomes" id="UP001315278"/>
    </source>
</evidence>
<evidence type="ECO:0000313" key="4">
    <source>
        <dbReference type="EMBL" id="MBR0801688.1"/>
    </source>
</evidence>
<evidence type="ECO:0000259" key="3">
    <source>
        <dbReference type="Pfam" id="PF01370"/>
    </source>
</evidence>
<sequence length="321" mass="35457">MTRRILVAGGAGFVGRQLVRKLLAQQHAVCVIDTLKFGNRFSESDNRNITLETVDIRDRLAVCDVVERFRPDVMIHLAAIHFIPECERDPIQAEEVNVLGTMNLLRACPVGARFVFASSGAVYRPDEAPHDESSSAVEPADVYGLTKLHGEQYVRYFVKQRGLCGAVVRLFNVIGPGETSPHILPEIVYQLKSGATKIMLGNVWPQRDYIHVEDAAEGFGQVALWGNIPSGEIKLVNLGTGKQYSVSTILDQLRSLTGLPIEVERDALRVRAVDRPSLQANIARIQADFGWSPRLNLTAALTDLWANPDLAPSLVEQLQAR</sequence>
<protein>
    <submittedName>
        <fullName evidence="4">NAD-dependent epimerase/dehydratase family protein</fullName>
    </submittedName>
</protein>
<feature type="domain" description="NAD-dependent epimerase/dehydratase" evidence="3">
    <location>
        <begin position="5"/>
        <end position="222"/>
    </location>
</feature>
<dbReference type="Pfam" id="PF01370">
    <property type="entry name" value="Epimerase"/>
    <property type="match status" value="1"/>
</dbReference>
<accession>A0ABS5FY11</accession>
<dbReference type="InterPro" id="IPR036291">
    <property type="entry name" value="NAD(P)-bd_dom_sf"/>
</dbReference>
<dbReference type="InterPro" id="IPR001509">
    <property type="entry name" value="Epimerase_deHydtase"/>
</dbReference>
<proteinExistence type="inferred from homology"/>
<organism evidence="4 5">
    <name type="scientific">Bradyrhizobium jicamae</name>
    <dbReference type="NCBI Taxonomy" id="280332"/>
    <lineage>
        <taxon>Bacteria</taxon>
        <taxon>Pseudomonadati</taxon>
        <taxon>Pseudomonadota</taxon>
        <taxon>Alphaproteobacteria</taxon>
        <taxon>Hyphomicrobiales</taxon>
        <taxon>Nitrobacteraceae</taxon>
        <taxon>Bradyrhizobium</taxon>
    </lineage>
</organism>
<name>A0ABS5FY11_9BRAD</name>
<comment type="pathway">
    <text evidence="1">Bacterial outer membrane biogenesis; LPS O-antigen biosynthesis.</text>
</comment>
<evidence type="ECO:0000256" key="2">
    <source>
        <dbReference type="ARBA" id="ARBA00007637"/>
    </source>
</evidence>
<dbReference type="RefSeq" id="WP_212495620.1">
    <property type="nucleotide sequence ID" value="NZ_JAFCJH010000097.1"/>
</dbReference>